<evidence type="ECO:0000259" key="7">
    <source>
        <dbReference type="SMART" id="SM01069"/>
    </source>
</evidence>
<dbReference type="GO" id="GO:0051082">
    <property type="term" value="F:unfolded protein binding"/>
    <property type="evidence" value="ECO:0007669"/>
    <property type="project" value="TreeGrafter"/>
</dbReference>
<dbReference type="Pfam" id="PF08564">
    <property type="entry name" value="CDC37_C"/>
    <property type="match status" value="1"/>
</dbReference>
<evidence type="ECO:0000256" key="6">
    <source>
        <dbReference type="SAM" id="MobiDB-lite"/>
    </source>
</evidence>
<evidence type="ECO:0000256" key="5">
    <source>
        <dbReference type="ARBA" id="ARBA00031396"/>
    </source>
</evidence>
<dbReference type="SMART" id="SM01070">
    <property type="entry name" value="CDC37_M"/>
    <property type="match status" value="1"/>
</dbReference>
<dbReference type="GO" id="GO:0031072">
    <property type="term" value="F:heat shock protein binding"/>
    <property type="evidence" value="ECO:0007669"/>
    <property type="project" value="TreeGrafter"/>
</dbReference>
<sequence>MPLNYSKWDMLELSDDSDVEEHPNVDKKSMIRWKQRDIHEKREQRKLQIAKLNSELSLNGILRPRIEAIITGLSANGFDHYRAVQRRIKEAPSDEKPQTGAPNQPTYDMMLGQLLEDVFKEGTWLLDGAKWDGKIKKILINGTAADFNTPLPEWATGEIPQGKKEALKEVLEERLKWNVAELVRRDAEVKKEIEKEEAEMRKKITSDDIHEGWDKSTVNPAKQGVWDEKPKPKRAPAQKKEETIEVLNPKASSSALTPPAPLAEDSDDEEEFGPLSASGRAFANIPIGAFEKSYNFIQNDSSVLAASTHDSLLAEAFDAERRGDNQLAMRCVHQSLLISYCRQLGKDGVGLFFQKMITRNPQSIKMFQEDFTRTYGRIHLRTKEILAEEAKNPSASAERETIQLVATDPSMEITFNIPDGPPPAELQIEGEGAEDLDLDDVRAWLERKWEIFEHFPEDFRKALQTENLEKVNKVLGDMSLNEAEEIVGLLQEGGMLSFSEKGVRDMTTQ</sequence>
<name>A0A5D3B7H5_9TREE</name>
<feature type="domain" description="Cdc37 N-terminal" evidence="9">
    <location>
        <begin position="2"/>
        <end position="216"/>
    </location>
</feature>
<organism evidence="10 11">
    <name type="scientific">Cryptococcus floricola</name>
    <dbReference type="NCBI Taxonomy" id="2591691"/>
    <lineage>
        <taxon>Eukaryota</taxon>
        <taxon>Fungi</taxon>
        <taxon>Dikarya</taxon>
        <taxon>Basidiomycota</taxon>
        <taxon>Agaricomycotina</taxon>
        <taxon>Tremellomycetes</taxon>
        <taxon>Tremellales</taxon>
        <taxon>Cryptococcaceae</taxon>
        <taxon>Cryptococcus</taxon>
    </lineage>
</organism>
<evidence type="ECO:0000256" key="3">
    <source>
        <dbReference type="ARBA" id="ARBA00022490"/>
    </source>
</evidence>
<dbReference type="InterPro" id="IPR004918">
    <property type="entry name" value="Cdc37"/>
</dbReference>
<gene>
    <name evidence="10" type="ORF">B9479_000984</name>
</gene>
<evidence type="ECO:0000256" key="1">
    <source>
        <dbReference type="ARBA" id="ARBA00004496"/>
    </source>
</evidence>
<keyword evidence="3" id="KW-0963">Cytoplasm</keyword>
<dbReference type="Pfam" id="PF08565">
    <property type="entry name" value="CDC37_M"/>
    <property type="match status" value="1"/>
</dbReference>
<dbReference type="GO" id="GO:0051087">
    <property type="term" value="F:protein-folding chaperone binding"/>
    <property type="evidence" value="ECO:0007669"/>
    <property type="project" value="TreeGrafter"/>
</dbReference>
<dbReference type="InterPro" id="IPR038189">
    <property type="entry name" value="Cdc37_Hsp90-bd_sf"/>
</dbReference>
<feature type="domain" description="Cdc37 Hsp90 binding" evidence="8">
    <location>
        <begin position="219"/>
        <end position="401"/>
    </location>
</feature>
<dbReference type="FunFam" id="1.20.58.610:FF:000002">
    <property type="entry name" value="Hsp90 co-chaperone Cdc37, putative"/>
    <property type="match status" value="1"/>
</dbReference>
<dbReference type="GO" id="GO:0050821">
    <property type="term" value="P:protein stabilization"/>
    <property type="evidence" value="ECO:0007669"/>
    <property type="project" value="TreeGrafter"/>
</dbReference>
<dbReference type="PANTHER" id="PTHR12800:SF4">
    <property type="entry name" value="HSP90 CO-CHAPERONE CDC37"/>
    <property type="match status" value="1"/>
</dbReference>
<dbReference type="SMART" id="SM01071">
    <property type="entry name" value="CDC37_N"/>
    <property type="match status" value="1"/>
</dbReference>
<reference evidence="10 11" key="1">
    <citation type="submission" date="2017-05" db="EMBL/GenBank/DDBJ databases">
        <title>The Genome Sequence of Tsuchiyaea wingfieldii DSM 27421.</title>
        <authorList>
            <person name="Cuomo C."/>
            <person name="Passer A."/>
            <person name="Billmyre B."/>
            <person name="Heitman J."/>
        </authorList>
    </citation>
    <scope>NUCLEOTIDE SEQUENCE [LARGE SCALE GENOMIC DNA]</scope>
    <source>
        <strain evidence="10 11">DSM 27421</strain>
    </source>
</reference>
<evidence type="ECO:0000313" key="11">
    <source>
        <dbReference type="Proteomes" id="UP000322245"/>
    </source>
</evidence>
<comment type="caution">
    <text evidence="10">The sequence shown here is derived from an EMBL/GenBank/DDBJ whole genome shotgun (WGS) entry which is preliminary data.</text>
</comment>
<comment type="similarity">
    <text evidence="2">Belongs to the CDC37 family.</text>
</comment>
<dbReference type="PANTHER" id="PTHR12800">
    <property type="entry name" value="CDC37-RELATED"/>
    <property type="match status" value="1"/>
</dbReference>
<dbReference type="Pfam" id="PF03234">
    <property type="entry name" value="CDC37_N"/>
    <property type="match status" value="1"/>
</dbReference>
<feature type="region of interest" description="Disordered" evidence="6">
    <location>
        <begin position="211"/>
        <end position="274"/>
    </location>
</feature>
<evidence type="ECO:0000256" key="4">
    <source>
        <dbReference type="ARBA" id="ARBA00023186"/>
    </source>
</evidence>
<dbReference type="Gene3D" id="1.20.58.610">
    <property type="entry name" value="Cdc37, Hsp90 binding domain"/>
    <property type="match status" value="1"/>
</dbReference>
<feature type="domain" description="Cdc37 C-terminal" evidence="7">
    <location>
        <begin position="415"/>
        <end position="509"/>
    </location>
</feature>
<evidence type="ECO:0000259" key="9">
    <source>
        <dbReference type="SMART" id="SM01071"/>
    </source>
</evidence>
<evidence type="ECO:0000256" key="2">
    <source>
        <dbReference type="ARBA" id="ARBA00006222"/>
    </source>
</evidence>
<comment type="subcellular location">
    <subcellularLocation>
        <location evidence="1">Cytoplasm</location>
    </subcellularLocation>
</comment>
<protein>
    <recommendedName>
        <fullName evidence="5">Hsp90 chaperone protein kinase-targeting subunit</fullName>
    </recommendedName>
</protein>
<dbReference type="SMART" id="SM01069">
    <property type="entry name" value="CDC37_C"/>
    <property type="match status" value="1"/>
</dbReference>
<dbReference type="AlphaFoldDB" id="A0A5D3B7H5"/>
<keyword evidence="4" id="KW-0143">Chaperone</keyword>
<dbReference type="Proteomes" id="UP000322245">
    <property type="component" value="Unassembled WGS sequence"/>
</dbReference>
<evidence type="ECO:0000313" key="10">
    <source>
        <dbReference type="EMBL" id="TYJ58160.1"/>
    </source>
</evidence>
<dbReference type="GO" id="GO:0006457">
    <property type="term" value="P:protein folding"/>
    <property type="evidence" value="ECO:0007669"/>
    <property type="project" value="TreeGrafter"/>
</dbReference>
<dbReference type="InterPro" id="IPR013873">
    <property type="entry name" value="Cdc37_C"/>
</dbReference>
<dbReference type="GO" id="GO:0005737">
    <property type="term" value="C:cytoplasm"/>
    <property type="evidence" value="ECO:0007669"/>
    <property type="project" value="UniProtKB-SubCell"/>
</dbReference>
<dbReference type="InterPro" id="IPR013874">
    <property type="entry name" value="Cdc37_Hsp90-bd"/>
</dbReference>
<evidence type="ECO:0000259" key="8">
    <source>
        <dbReference type="SMART" id="SM01070"/>
    </source>
</evidence>
<dbReference type="GO" id="GO:0019901">
    <property type="term" value="F:protein kinase binding"/>
    <property type="evidence" value="ECO:0007669"/>
    <property type="project" value="InterPro"/>
</dbReference>
<keyword evidence="11" id="KW-1185">Reference proteome</keyword>
<dbReference type="EMBL" id="NIDF01000006">
    <property type="protein sequence ID" value="TYJ58160.1"/>
    <property type="molecule type" value="Genomic_DNA"/>
</dbReference>
<dbReference type="InterPro" id="IPR013855">
    <property type="entry name" value="Cdc37_N_dom"/>
</dbReference>
<accession>A0A5D3B7H5</accession>
<dbReference type="SUPFAM" id="SSF101391">
    <property type="entry name" value="Hsp90 co-chaperone CDC37"/>
    <property type="match status" value="1"/>
</dbReference>
<proteinExistence type="inferred from homology"/>